<dbReference type="Proteomes" id="UP000007755">
    <property type="component" value="Unassembled WGS sequence"/>
</dbReference>
<evidence type="ECO:0000256" key="1">
    <source>
        <dbReference type="SAM" id="MobiDB-lite"/>
    </source>
</evidence>
<dbReference type="InParanoid" id="F4W757"/>
<organism evidence="3">
    <name type="scientific">Acromyrmex echinatior</name>
    <name type="common">Panamanian leafcutter ant</name>
    <name type="synonym">Acromyrmex octospinosus echinatior</name>
    <dbReference type="NCBI Taxonomy" id="103372"/>
    <lineage>
        <taxon>Eukaryota</taxon>
        <taxon>Metazoa</taxon>
        <taxon>Ecdysozoa</taxon>
        <taxon>Arthropoda</taxon>
        <taxon>Hexapoda</taxon>
        <taxon>Insecta</taxon>
        <taxon>Pterygota</taxon>
        <taxon>Neoptera</taxon>
        <taxon>Endopterygota</taxon>
        <taxon>Hymenoptera</taxon>
        <taxon>Apocrita</taxon>
        <taxon>Aculeata</taxon>
        <taxon>Formicoidea</taxon>
        <taxon>Formicidae</taxon>
        <taxon>Myrmicinae</taxon>
        <taxon>Acromyrmex</taxon>
    </lineage>
</organism>
<dbReference type="EMBL" id="GL887813">
    <property type="protein sequence ID" value="EGI69941.1"/>
    <property type="molecule type" value="Genomic_DNA"/>
</dbReference>
<protein>
    <submittedName>
        <fullName evidence="2">Uncharacterized protein</fullName>
    </submittedName>
</protein>
<evidence type="ECO:0000313" key="3">
    <source>
        <dbReference type="Proteomes" id="UP000007755"/>
    </source>
</evidence>
<reference evidence="2" key="1">
    <citation type="submission" date="2011-02" db="EMBL/GenBank/DDBJ databases">
        <title>The genome of the leaf-cutting ant Acromyrmex echinatior suggests key adaptations to social evolution and fungus farming.</title>
        <authorList>
            <person name="Nygaard S."/>
            <person name="Zhang G."/>
        </authorList>
    </citation>
    <scope>NUCLEOTIDE SEQUENCE</scope>
</reference>
<proteinExistence type="predicted"/>
<dbReference type="AlphaFoldDB" id="F4W757"/>
<sequence>MENSQERTLLDRSLCTARSSKQDANPTSSQCSNQFWSSMQPPTSDYNTQDGNEFAKEESNEHLETLKFVFPKKVKARGRRKANANKRRVTFADH</sequence>
<feature type="compositionally biased region" description="Polar residues" evidence="1">
    <location>
        <begin position="16"/>
        <end position="51"/>
    </location>
</feature>
<name>F4W757_ACREC</name>
<accession>F4W757</accession>
<gene>
    <name evidence="2" type="ORF">G5I_01266</name>
</gene>
<feature type="compositionally biased region" description="Basic and acidic residues" evidence="1">
    <location>
        <begin position="1"/>
        <end position="10"/>
    </location>
</feature>
<keyword evidence="3" id="KW-1185">Reference proteome</keyword>
<feature type="region of interest" description="Disordered" evidence="1">
    <location>
        <begin position="1"/>
        <end position="59"/>
    </location>
</feature>
<evidence type="ECO:0000313" key="2">
    <source>
        <dbReference type="EMBL" id="EGI69941.1"/>
    </source>
</evidence>